<evidence type="ECO:0000256" key="1">
    <source>
        <dbReference type="SAM" id="Phobius"/>
    </source>
</evidence>
<dbReference type="Pfam" id="PF14276">
    <property type="entry name" value="DUF4363"/>
    <property type="match status" value="1"/>
</dbReference>
<gene>
    <name evidence="2" type="ORF">P6N53_15870</name>
</gene>
<reference evidence="2" key="1">
    <citation type="journal article" date="2023" name="J. Hazard. Mater.">
        <title>Anaerobic biodegradation of pyrene and benzo[a]pyrene by a new sulfate-reducing Desulforamulus aquiferis strain DSA.</title>
        <authorList>
            <person name="Zhang Z."/>
            <person name="Sun J."/>
            <person name="Gong X."/>
            <person name="Wang C."/>
            <person name="Wang H."/>
        </authorList>
    </citation>
    <scope>NUCLEOTIDE SEQUENCE</scope>
    <source>
        <strain evidence="2">DSA</strain>
    </source>
</reference>
<protein>
    <submittedName>
        <fullName evidence="2">DUF4363 family protein</fullName>
    </submittedName>
</protein>
<name>A0AAW7ZHE1_9FIRM</name>
<dbReference type="Proteomes" id="UP001172911">
    <property type="component" value="Unassembled WGS sequence"/>
</dbReference>
<sequence>MIKINIIRRVLLWGTVILTMLIFIAALNSGAYLKKPLHPGEDVMAYLAELEANIKANDWQEAEQNYASLVPAWQSIKIRIAFSSEQDQIQHFDDRLEQLGASISIKDQVTSVRDIAVLKKHFHSFK</sequence>
<keyword evidence="1" id="KW-0812">Transmembrane</keyword>
<keyword evidence="1" id="KW-1133">Transmembrane helix</keyword>
<accession>A0AAW7ZHE1</accession>
<dbReference type="RefSeq" id="WP_304544870.1">
    <property type="nucleotide sequence ID" value="NZ_JARPTC010000023.1"/>
</dbReference>
<proteinExistence type="predicted"/>
<keyword evidence="3" id="KW-1185">Reference proteome</keyword>
<keyword evidence="1" id="KW-0472">Membrane</keyword>
<evidence type="ECO:0000313" key="3">
    <source>
        <dbReference type="Proteomes" id="UP001172911"/>
    </source>
</evidence>
<feature type="transmembrane region" description="Helical" evidence="1">
    <location>
        <begin position="12"/>
        <end position="33"/>
    </location>
</feature>
<evidence type="ECO:0000313" key="2">
    <source>
        <dbReference type="EMBL" id="MDO7788707.1"/>
    </source>
</evidence>
<dbReference type="InterPro" id="IPR025373">
    <property type="entry name" value="DUF4363"/>
</dbReference>
<comment type="caution">
    <text evidence="2">The sequence shown here is derived from an EMBL/GenBank/DDBJ whole genome shotgun (WGS) entry which is preliminary data.</text>
</comment>
<dbReference type="AlphaFoldDB" id="A0AAW7ZHE1"/>
<dbReference type="EMBL" id="JARPTC010000023">
    <property type="protein sequence ID" value="MDO7788707.1"/>
    <property type="molecule type" value="Genomic_DNA"/>
</dbReference>
<organism evidence="2 3">
    <name type="scientific">Desulforamulus aquiferis</name>
    <dbReference type="NCBI Taxonomy" id="1397668"/>
    <lineage>
        <taxon>Bacteria</taxon>
        <taxon>Bacillati</taxon>
        <taxon>Bacillota</taxon>
        <taxon>Clostridia</taxon>
        <taxon>Eubacteriales</taxon>
        <taxon>Peptococcaceae</taxon>
        <taxon>Desulforamulus</taxon>
    </lineage>
</organism>
<reference evidence="2" key="2">
    <citation type="submission" date="2023-03" db="EMBL/GenBank/DDBJ databases">
        <authorList>
            <person name="Zhang Z."/>
        </authorList>
    </citation>
    <scope>NUCLEOTIDE SEQUENCE</scope>
    <source>
        <strain evidence="2">DSA</strain>
    </source>
</reference>